<keyword evidence="7" id="KW-0119">Carbohydrate metabolism</keyword>
<evidence type="ECO:0000256" key="7">
    <source>
        <dbReference type="ARBA" id="ARBA00023277"/>
    </source>
</evidence>
<evidence type="ECO:0000256" key="5">
    <source>
        <dbReference type="ARBA" id="ARBA00022729"/>
    </source>
</evidence>
<dbReference type="PANTHER" id="PTHR31490">
    <property type="entry name" value="GLYCOSYL HYDROLASE"/>
    <property type="match status" value="1"/>
</dbReference>
<evidence type="ECO:0000259" key="10">
    <source>
        <dbReference type="PROSITE" id="PS51760"/>
    </source>
</evidence>
<dbReference type="EC" id="3.2.1.8" evidence="3"/>
<evidence type="ECO:0000256" key="8">
    <source>
        <dbReference type="ARBA" id="ARBA00023295"/>
    </source>
</evidence>
<dbReference type="AlphaFoldDB" id="A0A644VX39"/>
<dbReference type="PROSITE" id="PS51257">
    <property type="entry name" value="PROKAR_LIPOPROTEIN"/>
    <property type="match status" value="1"/>
</dbReference>
<sequence>MKLFPIYSSIFIFFFSFSIIAFSCGDDNGGPNLPPINDSIVSLKDASPYPFGAALSISKMKNTEIYNQVVKAELNSITAENAMKMSNLAPSAINKYSWTDADFFVDYAEANHMRVHGHCLVWHNSLPSWVNSYNGTKAEWIELLRNYITTVVTRYKGRIASWDVVNEALIDNGTPRQTIWLTKIGWEYVELAFRFAHEADPDAVLFYNDYGQEYSKVKLAAINDTVKNLVKRGVPIHGIGLQMHTNINQSAQNMVDAITQTAETGLVVHVSELDVALNRDKKPEYVINPTDVATQKSRYRSIAAAMCQLPESQSWGITTWGVGDPDSWLKGSPDFPLLFDMNYKPKSCYQGVHEAFAALK</sequence>
<dbReference type="InterPro" id="IPR001000">
    <property type="entry name" value="GH10_dom"/>
</dbReference>
<feature type="domain" description="GH10" evidence="10">
    <location>
        <begin position="37"/>
        <end position="355"/>
    </location>
</feature>
<dbReference type="SMART" id="SM00633">
    <property type="entry name" value="Glyco_10"/>
    <property type="match status" value="1"/>
</dbReference>
<dbReference type="PRINTS" id="PR00134">
    <property type="entry name" value="GLHYDRLASE10"/>
</dbReference>
<comment type="catalytic activity">
    <reaction evidence="1">
        <text>Endohydrolysis of (1-&gt;4)-beta-D-xylosidic linkages in xylans.</text>
        <dbReference type="EC" id="3.2.1.8"/>
    </reaction>
</comment>
<dbReference type="PROSITE" id="PS51760">
    <property type="entry name" value="GH10_2"/>
    <property type="match status" value="1"/>
</dbReference>
<accession>A0A644VX39</accession>
<evidence type="ECO:0000313" key="11">
    <source>
        <dbReference type="EMBL" id="MPL96044.1"/>
    </source>
</evidence>
<evidence type="ECO:0000256" key="9">
    <source>
        <dbReference type="ARBA" id="ARBA00023326"/>
    </source>
</evidence>
<keyword evidence="8 11" id="KW-0326">Glycosidase</keyword>
<evidence type="ECO:0000256" key="1">
    <source>
        <dbReference type="ARBA" id="ARBA00000681"/>
    </source>
</evidence>
<evidence type="ECO:0000256" key="2">
    <source>
        <dbReference type="ARBA" id="ARBA00007495"/>
    </source>
</evidence>
<name>A0A644VX39_9ZZZZ</name>
<evidence type="ECO:0000256" key="4">
    <source>
        <dbReference type="ARBA" id="ARBA00022651"/>
    </source>
</evidence>
<reference evidence="11" key="1">
    <citation type="submission" date="2019-08" db="EMBL/GenBank/DDBJ databases">
        <authorList>
            <person name="Kucharzyk K."/>
            <person name="Murdoch R.W."/>
            <person name="Higgins S."/>
            <person name="Loffler F."/>
        </authorList>
    </citation>
    <scope>NUCLEOTIDE SEQUENCE</scope>
</reference>
<evidence type="ECO:0000256" key="3">
    <source>
        <dbReference type="ARBA" id="ARBA00012590"/>
    </source>
</evidence>
<dbReference type="InterPro" id="IPR017853">
    <property type="entry name" value="GH"/>
</dbReference>
<dbReference type="Pfam" id="PF00331">
    <property type="entry name" value="Glyco_hydro_10"/>
    <property type="match status" value="1"/>
</dbReference>
<keyword evidence="4 11" id="KW-0858">Xylan degradation</keyword>
<dbReference type="PANTHER" id="PTHR31490:SF88">
    <property type="entry name" value="BETA-XYLANASE"/>
    <property type="match status" value="1"/>
</dbReference>
<dbReference type="GO" id="GO:0045493">
    <property type="term" value="P:xylan catabolic process"/>
    <property type="evidence" value="ECO:0007669"/>
    <property type="project" value="UniProtKB-KW"/>
</dbReference>
<proteinExistence type="inferred from homology"/>
<keyword evidence="9" id="KW-0624">Polysaccharide degradation</keyword>
<comment type="similarity">
    <text evidence="2">Belongs to the glycosyl hydrolase 10 (cellulase F) family.</text>
</comment>
<dbReference type="InterPro" id="IPR044846">
    <property type="entry name" value="GH10"/>
</dbReference>
<keyword evidence="6 11" id="KW-0378">Hydrolase</keyword>
<evidence type="ECO:0000256" key="6">
    <source>
        <dbReference type="ARBA" id="ARBA00022801"/>
    </source>
</evidence>
<comment type="caution">
    <text evidence="11">The sequence shown here is derived from an EMBL/GenBank/DDBJ whole genome shotgun (WGS) entry which is preliminary data.</text>
</comment>
<organism evidence="11">
    <name type="scientific">bioreactor metagenome</name>
    <dbReference type="NCBI Taxonomy" id="1076179"/>
    <lineage>
        <taxon>unclassified sequences</taxon>
        <taxon>metagenomes</taxon>
        <taxon>ecological metagenomes</taxon>
    </lineage>
</organism>
<dbReference type="EMBL" id="VSSQ01000492">
    <property type="protein sequence ID" value="MPL96044.1"/>
    <property type="molecule type" value="Genomic_DNA"/>
</dbReference>
<protein>
    <recommendedName>
        <fullName evidence="3">endo-1,4-beta-xylanase</fullName>
        <ecNumber evidence="3">3.2.1.8</ecNumber>
    </recommendedName>
</protein>
<dbReference type="SUPFAM" id="SSF51445">
    <property type="entry name" value="(Trans)glycosidases"/>
    <property type="match status" value="1"/>
</dbReference>
<keyword evidence="5" id="KW-0732">Signal</keyword>
<dbReference type="Gene3D" id="3.20.20.80">
    <property type="entry name" value="Glycosidases"/>
    <property type="match status" value="1"/>
</dbReference>
<gene>
    <name evidence="11" type="primary">xynA_1</name>
    <name evidence="11" type="ORF">SDC9_42219</name>
</gene>
<dbReference type="GO" id="GO:0031176">
    <property type="term" value="F:endo-1,4-beta-xylanase activity"/>
    <property type="evidence" value="ECO:0007669"/>
    <property type="project" value="UniProtKB-EC"/>
</dbReference>